<evidence type="ECO:0000313" key="2">
    <source>
        <dbReference type="EMBL" id="CAF1182349.1"/>
    </source>
</evidence>
<comment type="caution">
    <text evidence="2">The sequence shown here is derived from an EMBL/GenBank/DDBJ whole genome shotgun (WGS) entry which is preliminary data.</text>
</comment>
<protein>
    <recommendedName>
        <fullName evidence="1">F-box domain-containing protein</fullName>
    </recommendedName>
</protein>
<dbReference type="InterPro" id="IPR001810">
    <property type="entry name" value="F-box_dom"/>
</dbReference>
<sequence length="527" mass="62682">MEYSSIQLNDLPDEILMIVFKKLDNVALLYSLIDVNMRLNNIVKNSIFTNCLTLLRFVPSHLIVLRSLSTYFIYPLDNSTVDRFCLHILPKMNEKIQWLDLESLSMERILLVTNYPNLCGLDETLFSCTLKNQILSLVIDINTNGIENYKQGRNAIIFSHIFSMFSNLRYLNFCPPSIGHQRLSFDTSPLTVISKNLLELHVSLRSFTDCLYLLDGRFNKLHTLYVNISLIRSLPLIINNREKLFNLKYFSLHCAWETFDYDELIVPLLHRMSNLEKLDLNLIVCERKTFIDGNELKINIVDYMPELKNLTFNIRSTSSFYNKINFPSNEDIQNTFTDFKDKKIMYCTDYFPKAKYGQCHIYSYPYKQKHYDGITNNFPDEIFKYVRKVSLFDERPFEHEFFLRISQSFPLMEILIVVNEKRQNNKQFRKSKNENQDLSIIEYPRLIQLDLFKAHKDYYEQFLYDTKTSLLNDLSLYTTYPIMQKVTRNFRRNATRTNCSKITYLYFYIKSTYSEHLKEYFPHAKIV</sequence>
<feature type="domain" description="F-box" evidence="1">
    <location>
        <begin position="5"/>
        <end position="51"/>
    </location>
</feature>
<dbReference type="PROSITE" id="PS50181">
    <property type="entry name" value="FBOX"/>
    <property type="match status" value="1"/>
</dbReference>
<evidence type="ECO:0000313" key="3">
    <source>
        <dbReference type="Proteomes" id="UP000663882"/>
    </source>
</evidence>
<organism evidence="2 3">
    <name type="scientific">Rotaria sordida</name>
    <dbReference type="NCBI Taxonomy" id="392033"/>
    <lineage>
        <taxon>Eukaryota</taxon>
        <taxon>Metazoa</taxon>
        <taxon>Spiralia</taxon>
        <taxon>Gnathifera</taxon>
        <taxon>Rotifera</taxon>
        <taxon>Eurotatoria</taxon>
        <taxon>Bdelloidea</taxon>
        <taxon>Philodinida</taxon>
        <taxon>Philodinidae</taxon>
        <taxon>Rotaria</taxon>
    </lineage>
</organism>
<dbReference type="EMBL" id="CAJNOO010001645">
    <property type="protein sequence ID" value="CAF1182349.1"/>
    <property type="molecule type" value="Genomic_DNA"/>
</dbReference>
<name>A0A814UUP8_9BILA</name>
<dbReference type="AlphaFoldDB" id="A0A814UUP8"/>
<accession>A0A814UUP8</accession>
<proteinExistence type="predicted"/>
<dbReference type="Proteomes" id="UP000663882">
    <property type="component" value="Unassembled WGS sequence"/>
</dbReference>
<gene>
    <name evidence="2" type="ORF">RFH988_LOCUS23580</name>
</gene>
<reference evidence="2" key="1">
    <citation type="submission" date="2021-02" db="EMBL/GenBank/DDBJ databases">
        <authorList>
            <person name="Nowell W R."/>
        </authorList>
    </citation>
    <scope>NUCLEOTIDE SEQUENCE</scope>
</reference>
<evidence type="ECO:0000259" key="1">
    <source>
        <dbReference type="PROSITE" id="PS50181"/>
    </source>
</evidence>